<comment type="caution">
    <text evidence="5">The sequence shown here is derived from an EMBL/GenBank/DDBJ whole genome shotgun (WGS) entry which is preliminary data.</text>
</comment>
<keyword evidence="3" id="KW-0067">ATP-binding</keyword>
<dbReference type="PANTHER" id="PTHR43309:SF3">
    <property type="entry name" value="5-OXOPROLINASE SUBUNIT C"/>
    <property type="match status" value="1"/>
</dbReference>
<dbReference type="SMART" id="SM00797">
    <property type="entry name" value="AHS2"/>
    <property type="match status" value="1"/>
</dbReference>
<evidence type="ECO:0000256" key="2">
    <source>
        <dbReference type="ARBA" id="ARBA00022801"/>
    </source>
</evidence>
<organism evidence="5 6">
    <name type="scientific">Alkalicoccus urumqiensis</name>
    <name type="common">Bacillus urumqiensis</name>
    <dbReference type="NCBI Taxonomy" id="1548213"/>
    <lineage>
        <taxon>Bacteria</taxon>
        <taxon>Bacillati</taxon>
        <taxon>Bacillota</taxon>
        <taxon>Bacilli</taxon>
        <taxon>Bacillales</taxon>
        <taxon>Bacillaceae</taxon>
        <taxon>Alkalicoccus</taxon>
    </lineage>
</organism>
<name>A0A2P6ML82_ALKUR</name>
<dbReference type="GO" id="GO:0005524">
    <property type="term" value="F:ATP binding"/>
    <property type="evidence" value="ECO:0007669"/>
    <property type="project" value="UniProtKB-KW"/>
</dbReference>
<dbReference type="OrthoDB" id="9782422at2"/>
<reference evidence="5 6" key="1">
    <citation type="submission" date="2018-03" db="EMBL/GenBank/DDBJ databases">
        <title>Bacillus urumqiensis sp. nov., a moderately haloalkaliphilic bacterium isolated from a salt lake.</title>
        <authorList>
            <person name="Zhao B."/>
            <person name="Liao Z."/>
        </authorList>
    </citation>
    <scope>NUCLEOTIDE SEQUENCE [LARGE SCALE GENOMIC DNA]</scope>
    <source>
        <strain evidence="5 6">BZ-SZ-XJ18</strain>
    </source>
</reference>
<dbReference type="InterPro" id="IPR003778">
    <property type="entry name" value="CT_A_B"/>
</dbReference>
<dbReference type="AlphaFoldDB" id="A0A2P6ML82"/>
<dbReference type="RefSeq" id="WP_105957409.1">
    <property type="nucleotide sequence ID" value="NZ_PVNS01000001.1"/>
</dbReference>
<evidence type="ECO:0000256" key="1">
    <source>
        <dbReference type="ARBA" id="ARBA00022741"/>
    </source>
</evidence>
<dbReference type="PANTHER" id="PTHR43309">
    <property type="entry name" value="5-OXOPROLINASE SUBUNIT C"/>
    <property type="match status" value="1"/>
</dbReference>
<evidence type="ECO:0000259" key="4">
    <source>
        <dbReference type="SMART" id="SM00797"/>
    </source>
</evidence>
<keyword evidence="1" id="KW-0547">Nucleotide-binding</keyword>
<dbReference type="NCBIfam" id="TIGR00724">
    <property type="entry name" value="urea_amlyse_rel"/>
    <property type="match status" value="1"/>
</dbReference>
<evidence type="ECO:0000313" key="5">
    <source>
        <dbReference type="EMBL" id="PRO67023.1"/>
    </source>
</evidence>
<gene>
    <name evidence="5" type="ORF">C6I21_00195</name>
</gene>
<dbReference type="InterPro" id="IPR029000">
    <property type="entry name" value="Cyclophilin-like_dom_sf"/>
</dbReference>
<keyword evidence="6" id="KW-1185">Reference proteome</keyword>
<evidence type="ECO:0000313" key="6">
    <source>
        <dbReference type="Proteomes" id="UP000243650"/>
    </source>
</evidence>
<protein>
    <submittedName>
        <fullName evidence="5">KipI antagonist</fullName>
    </submittedName>
</protein>
<dbReference type="InterPro" id="IPR052708">
    <property type="entry name" value="PxpC"/>
</dbReference>
<dbReference type="Pfam" id="PF02626">
    <property type="entry name" value="CT_A_B"/>
    <property type="match status" value="1"/>
</dbReference>
<feature type="domain" description="Carboxyltransferase" evidence="4">
    <location>
        <begin position="24"/>
        <end position="299"/>
    </location>
</feature>
<dbReference type="Proteomes" id="UP000243650">
    <property type="component" value="Unassembled WGS sequence"/>
</dbReference>
<keyword evidence="2" id="KW-0378">Hydrolase</keyword>
<dbReference type="EMBL" id="PVNS01000001">
    <property type="protein sequence ID" value="PRO67023.1"/>
    <property type="molecule type" value="Genomic_DNA"/>
</dbReference>
<evidence type="ECO:0000256" key="3">
    <source>
        <dbReference type="ARBA" id="ARBA00022840"/>
    </source>
</evidence>
<dbReference type="Gene3D" id="2.40.100.10">
    <property type="entry name" value="Cyclophilin-like"/>
    <property type="match status" value="1"/>
</dbReference>
<dbReference type="GO" id="GO:0016787">
    <property type="term" value="F:hydrolase activity"/>
    <property type="evidence" value="ECO:0007669"/>
    <property type="project" value="UniProtKB-KW"/>
</dbReference>
<accession>A0A2P6ML82</accession>
<proteinExistence type="predicted"/>
<dbReference type="SUPFAM" id="SSF50891">
    <property type="entry name" value="Cyclophilin-like"/>
    <property type="match status" value="1"/>
</dbReference>
<sequence>MTICIRKAGLLTTIQDTGRPGLQKNGISPGGAMDPLSLQLANITCGNAPEAAGLEITMMGPEIVFEKEHWIVIGGADLSAALDGKNVPRWTACQVRAGQLLTFGAPQEGARAYLAVSGGIQTVPSAGSRATHLHARLGGIEGRELQAGDRIHTGEAGRRLNRRRLHPDMLPELAAAAPFRILPGPEAEEALELLLNQSFTLTNAADRMGFRLEGDKGMLSSGGTMLSRAADHGTIQVPPDGQPIVLMADRQTTGGYPRAGHIVYEDLPRFAQLVPGDQLTFEVLTVEEARELRRKWERRLRCLAGFHA</sequence>